<organism evidence="2 3">
    <name type="scientific">Kryptobacter tengchongensis</name>
    <dbReference type="NCBI Taxonomy" id="1643429"/>
    <lineage>
        <taxon>Bacteria</taxon>
        <taxon>Pseudomonadati</taxon>
        <taxon>Candidatus Kryptoniota</taxon>
        <taxon>Candidatus Kryptobacter</taxon>
    </lineage>
</organism>
<dbReference type="NCBIfam" id="TIGR04183">
    <property type="entry name" value="Por_Secre_tail"/>
    <property type="match status" value="1"/>
</dbReference>
<dbReference type="Gene3D" id="2.130.10.10">
    <property type="entry name" value="YVTN repeat-like/Quinoprotein amine dehydrogenase"/>
    <property type="match status" value="1"/>
</dbReference>
<sequence>FDGVNWRVYNTSNSGLPDNWVYAIAIDGQGNKWIGTYEGLAVYREGGVILDVYEKDEKIMPKEFALYQNYPNPFNPSTFIKFDLPREAKVKLGVYDVMGRLVKVLIDEQMQAGRYRVEFRGDGLASGVYFYRLEAGGFVSVKKMVLVK</sequence>
<dbReference type="Gene3D" id="2.60.40.4070">
    <property type="match status" value="1"/>
</dbReference>
<proteinExistence type="predicted"/>
<dbReference type="EMBL" id="CZVV01000046">
    <property type="protein sequence ID" value="CUT01050.1"/>
    <property type="molecule type" value="Genomic_DNA"/>
</dbReference>
<dbReference type="Pfam" id="PF07494">
    <property type="entry name" value="Reg_prop"/>
    <property type="match status" value="1"/>
</dbReference>
<dbReference type="AlphaFoldDB" id="A0A916LJG0"/>
<gene>
    <name evidence="2" type="ORF">JGI25_00828</name>
</gene>
<dbReference type="InterPro" id="IPR015943">
    <property type="entry name" value="WD40/YVTN_repeat-like_dom_sf"/>
</dbReference>
<dbReference type="InterPro" id="IPR011110">
    <property type="entry name" value="Reg_prop"/>
</dbReference>
<dbReference type="InterPro" id="IPR026444">
    <property type="entry name" value="Secre_tail"/>
</dbReference>
<dbReference type="Proteomes" id="UP000243105">
    <property type="component" value="Unassembled WGS sequence"/>
</dbReference>
<feature type="domain" description="Secretion system C-terminal sorting" evidence="1">
    <location>
        <begin position="70"/>
        <end position="145"/>
    </location>
</feature>
<dbReference type="Pfam" id="PF18962">
    <property type="entry name" value="Por_Secre_tail"/>
    <property type="match status" value="1"/>
</dbReference>
<accession>A0A916LJG0</accession>
<feature type="non-terminal residue" evidence="2">
    <location>
        <position position="1"/>
    </location>
</feature>
<evidence type="ECO:0000259" key="1">
    <source>
        <dbReference type="Pfam" id="PF18962"/>
    </source>
</evidence>
<comment type="caution">
    <text evidence="2">The sequence shown here is derived from an EMBL/GenBank/DDBJ whole genome shotgun (WGS) entry which is preliminary data.</text>
</comment>
<evidence type="ECO:0000313" key="3">
    <source>
        <dbReference type="Proteomes" id="UP000243105"/>
    </source>
</evidence>
<name>A0A916LJG0_KRYT1</name>
<protein>
    <submittedName>
        <fullName evidence="2">Por secretion system C-terminal sorting domain-containing protein</fullName>
    </submittedName>
</protein>
<dbReference type="RefSeq" id="WP_143713596.1">
    <property type="nucleotide sequence ID" value="NZ_CZVV01000046.1"/>
</dbReference>
<reference evidence="2 3" key="1">
    <citation type="submission" date="2015-11" db="EMBL/GenBank/DDBJ databases">
        <authorList>
            <person name="Varghese N."/>
        </authorList>
    </citation>
    <scope>NUCLEOTIDE SEQUENCE [LARGE SCALE GENOMIC DNA]</scope>
    <source>
        <strain evidence="2 3">JGI-25</strain>
    </source>
</reference>
<evidence type="ECO:0000313" key="2">
    <source>
        <dbReference type="EMBL" id="CUT01050.1"/>
    </source>
</evidence>